<name>A0A9W6W945_CANBO</name>
<dbReference type="GO" id="GO:0016020">
    <property type="term" value="C:membrane"/>
    <property type="evidence" value="ECO:0007669"/>
    <property type="project" value="UniProtKB-SubCell"/>
</dbReference>
<dbReference type="PANTHER" id="PTHR13315">
    <property type="entry name" value="METALLO PHOSPHOESTERASE RELATED"/>
    <property type="match status" value="1"/>
</dbReference>
<dbReference type="GO" id="GO:0006506">
    <property type="term" value="P:GPI anchor biosynthetic process"/>
    <property type="evidence" value="ECO:0007669"/>
    <property type="project" value="InterPro"/>
</dbReference>
<reference evidence="3" key="1">
    <citation type="submission" date="2023-04" db="EMBL/GenBank/DDBJ databases">
        <title>Candida boidinii NBRC 10035.</title>
        <authorList>
            <person name="Ichikawa N."/>
            <person name="Sato H."/>
            <person name="Tonouchi N."/>
        </authorList>
    </citation>
    <scope>NUCLEOTIDE SEQUENCE</scope>
    <source>
        <strain evidence="3">NBRC 10035</strain>
    </source>
</reference>
<proteinExistence type="predicted"/>
<dbReference type="EMBL" id="BSXN01000621">
    <property type="protein sequence ID" value="GME69252.1"/>
    <property type="molecule type" value="Genomic_DNA"/>
</dbReference>
<feature type="transmembrane region" description="Helical" evidence="2">
    <location>
        <begin position="7"/>
        <end position="25"/>
    </location>
</feature>
<organism evidence="3 4">
    <name type="scientific">Candida boidinii</name>
    <name type="common">Yeast</name>
    <dbReference type="NCBI Taxonomy" id="5477"/>
    <lineage>
        <taxon>Eukaryota</taxon>
        <taxon>Fungi</taxon>
        <taxon>Dikarya</taxon>
        <taxon>Ascomycota</taxon>
        <taxon>Saccharomycotina</taxon>
        <taxon>Pichiomycetes</taxon>
        <taxon>Pichiales</taxon>
        <taxon>Pichiaceae</taxon>
        <taxon>Ogataea</taxon>
        <taxon>Ogataea/Candida clade</taxon>
    </lineage>
</organism>
<evidence type="ECO:0000313" key="3">
    <source>
        <dbReference type="EMBL" id="GME69252.1"/>
    </source>
</evidence>
<evidence type="ECO:0000313" key="4">
    <source>
        <dbReference type="Proteomes" id="UP001165120"/>
    </source>
</evidence>
<dbReference type="GO" id="GO:0016787">
    <property type="term" value="F:hydrolase activity"/>
    <property type="evidence" value="ECO:0007669"/>
    <property type="project" value="InterPro"/>
</dbReference>
<evidence type="ECO:0000256" key="1">
    <source>
        <dbReference type="ARBA" id="ARBA00023136"/>
    </source>
</evidence>
<accession>A0A9W6W945</accession>
<protein>
    <submittedName>
        <fullName evidence="3">Unnamed protein product</fullName>
    </submittedName>
</protein>
<dbReference type="GO" id="GO:0005783">
    <property type="term" value="C:endoplasmic reticulum"/>
    <property type="evidence" value="ECO:0007669"/>
    <property type="project" value="TreeGrafter"/>
</dbReference>
<dbReference type="InterPro" id="IPR033308">
    <property type="entry name" value="PGAP5/Cdc1/Ted1"/>
</dbReference>
<keyword evidence="1 2" id="KW-0472">Membrane</keyword>
<dbReference type="AlphaFoldDB" id="A0A9W6W945"/>
<dbReference type="Proteomes" id="UP001165120">
    <property type="component" value="Unassembled WGS sequence"/>
</dbReference>
<gene>
    <name evidence="3" type="ORF">Cboi02_000217700</name>
</gene>
<keyword evidence="4" id="KW-1185">Reference proteome</keyword>
<keyword evidence="2" id="KW-0812">Transmembrane</keyword>
<dbReference type="SUPFAM" id="SSF56300">
    <property type="entry name" value="Metallo-dependent phosphatases"/>
    <property type="match status" value="1"/>
</dbReference>
<keyword evidence="2" id="KW-1133">Transmembrane helix</keyword>
<sequence>MASVFQWVVRVITIITIIVNSYIYLYPTLNKENCSWKCYYKNEDRLNFLERNLIEHVPVLGDLYYQYFVPEDATLVPSEPRDIRLLAIGDPQINGNWPKTKYIKRLDNFGNDYYIGHIYNVMKQRLNPTHVTVMGDLFSSQWILDSEFFNRTRRYMTRLFPRPQQETLEQFEVVDKHENLDFMSHKAWFQEALEEGLFDSEEFYHYEDVYNWSNNGEFDSSNPLFINITGNHDIGYGDSTYQHMTRWRKLFGKENFWIEFDNGKESAYRIVVLNSLFLDGPLMHDEFKQATWKFIEVLNKREYNGSSILFTHIPMYKREGLCVDGPKFELYTKETCLGGEFRIGLLKSQNHLSYETSQRVMNAIFKDNGKSGLIMTGHDHEGCRNYYNFERESSEWVGSKEISSDRYIKEITVRAIMGDYDGVTGLMTGHFNHEAKNWEYSYSECPFIIQHVWWFAKISAVLTVLLQSISFLF</sequence>
<evidence type="ECO:0000256" key="2">
    <source>
        <dbReference type="SAM" id="Phobius"/>
    </source>
</evidence>
<comment type="caution">
    <text evidence="3">The sequence shown here is derived from an EMBL/GenBank/DDBJ whole genome shotgun (WGS) entry which is preliminary data.</text>
</comment>
<dbReference type="InterPro" id="IPR029052">
    <property type="entry name" value="Metallo-depent_PP-like"/>
</dbReference>
<dbReference type="PANTHER" id="PTHR13315:SF1">
    <property type="entry name" value="PROTEIN TED1"/>
    <property type="match status" value="1"/>
</dbReference>